<evidence type="ECO:0000313" key="6">
    <source>
        <dbReference type="Proteomes" id="UP001501337"/>
    </source>
</evidence>
<keyword evidence="6" id="KW-1185">Reference proteome</keyword>
<dbReference type="InterPro" id="IPR050595">
    <property type="entry name" value="Bact_response_regulator"/>
</dbReference>
<dbReference type="Pfam" id="PF00072">
    <property type="entry name" value="Response_reg"/>
    <property type="match status" value="1"/>
</dbReference>
<dbReference type="Proteomes" id="UP001501337">
    <property type="component" value="Unassembled WGS sequence"/>
</dbReference>
<evidence type="ECO:0000256" key="3">
    <source>
        <dbReference type="PROSITE-ProRule" id="PRU00169"/>
    </source>
</evidence>
<dbReference type="EMBL" id="BAABBO010000012">
    <property type="protein sequence ID" value="GAA3969820.1"/>
    <property type="molecule type" value="Genomic_DNA"/>
</dbReference>
<dbReference type="Gene3D" id="3.40.50.2300">
    <property type="match status" value="1"/>
</dbReference>
<feature type="domain" description="Response regulatory" evidence="4">
    <location>
        <begin position="4"/>
        <end position="119"/>
    </location>
</feature>
<dbReference type="RefSeq" id="WP_344807688.1">
    <property type="nucleotide sequence ID" value="NZ_BAABBO010000012.1"/>
</dbReference>
<dbReference type="PANTHER" id="PTHR44591">
    <property type="entry name" value="STRESS RESPONSE REGULATOR PROTEIN 1"/>
    <property type="match status" value="1"/>
</dbReference>
<evidence type="ECO:0000256" key="1">
    <source>
        <dbReference type="ARBA" id="ARBA00022500"/>
    </source>
</evidence>
<sequence length="339" mass="37285">MTTPVLICDDSSVARKQMAKSLPRDWDIEISFAKHGGEAIELIKQGKGDILFLDLNMPVMDGYETLAVISKEDLPSIVVVVSGDIQPDARKRVMQLGAADFIRKPIGTDELAEILQRLGILGPEAERPAAAPALTPKMLEKSGKTSELDAYQEIANVAMGQAADLLARLLDVFILLPVPQVNLLEQSELRMALQATQDKDSYSAVCQGFIGSGIAGEALLLFHDASFSDLARLMKYEGELNTLGELELLMDTASILIGACTKGIAEQMDISFSQGHPQVLGQHVDVSQLMENNQWNWERMLAIEIAYKVENHNIQCDLLLMFTEDSLPVMRDKVAYLIE</sequence>
<dbReference type="InterPro" id="IPR011006">
    <property type="entry name" value="CheY-like_superfamily"/>
</dbReference>
<name>A0ABP7PR09_9GAMM</name>
<feature type="modified residue" description="4-aspartylphosphate" evidence="3">
    <location>
        <position position="54"/>
    </location>
</feature>
<evidence type="ECO:0000256" key="2">
    <source>
        <dbReference type="ARBA" id="ARBA00022553"/>
    </source>
</evidence>
<dbReference type="CDD" id="cd17593">
    <property type="entry name" value="REC_CheC-like"/>
    <property type="match status" value="1"/>
</dbReference>
<dbReference type="InterPro" id="IPR028976">
    <property type="entry name" value="CheC-like_sf"/>
</dbReference>
<organism evidence="5 6">
    <name type="scientific">Allohahella marinimesophila</name>
    <dbReference type="NCBI Taxonomy" id="1054972"/>
    <lineage>
        <taxon>Bacteria</taxon>
        <taxon>Pseudomonadati</taxon>
        <taxon>Pseudomonadota</taxon>
        <taxon>Gammaproteobacteria</taxon>
        <taxon>Oceanospirillales</taxon>
        <taxon>Hahellaceae</taxon>
        <taxon>Allohahella</taxon>
    </lineage>
</organism>
<dbReference type="CDD" id="cd17910">
    <property type="entry name" value="CheC_ClassII"/>
    <property type="match status" value="1"/>
</dbReference>
<protein>
    <submittedName>
        <fullName evidence="5">Response regulator</fullName>
    </submittedName>
</protein>
<dbReference type="PANTHER" id="PTHR44591:SF24">
    <property type="entry name" value="PROTEIN-GLUTAMATE METHYLESTERASE_PROTEIN-GLUTAMINE GLUTAMINASE 1"/>
    <property type="match status" value="1"/>
</dbReference>
<keyword evidence="2 3" id="KW-0597">Phosphoprotein</keyword>
<dbReference type="PROSITE" id="PS50110">
    <property type="entry name" value="RESPONSE_REGULATORY"/>
    <property type="match status" value="1"/>
</dbReference>
<reference evidence="6" key="1">
    <citation type="journal article" date="2019" name="Int. J. Syst. Evol. Microbiol.">
        <title>The Global Catalogue of Microorganisms (GCM) 10K type strain sequencing project: providing services to taxonomists for standard genome sequencing and annotation.</title>
        <authorList>
            <consortium name="The Broad Institute Genomics Platform"/>
            <consortium name="The Broad Institute Genome Sequencing Center for Infectious Disease"/>
            <person name="Wu L."/>
            <person name="Ma J."/>
        </authorList>
    </citation>
    <scope>NUCLEOTIDE SEQUENCE [LARGE SCALE GENOMIC DNA]</scope>
    <source>
        <strain evidence="6">JCM 17555</strain>
    </source>
</reference>
<accession>A0ABP7PR09</accession>
<proteinExistence type="predicted"/>
<dbReference type="SMART" id="SM00448">
    <property type="entry name" value="REC"/>
    <property type="match status" value="1"/>
</dbReference>
<evidence type="ECO:0000259" key="4">
    <source>
        <dbReference type="PROSITE" id="PS50110"/>
    </source>
</evidence>
<dbReference type="SUPFAM" id="SSF52172">
    <property type="entry name" value="CheY-like"/>
    <property type="match status" value="1"/>
</dbReference>
<dbReference type="Gene3D" id="3.40.1550.10">
    <property type="entry name" value="CheC-like"/>
    <property type="match status" value="1"/>
</dbReference>
<comment type="caution">
    <text evidence="5">The sequence shown here is derived from an EMBL/GenBank/DDBJ whole genome shotgun (WGS) entry which is preliminary data.</text>
</comment>
<dbReference type="InterPro" id="IPR001789">
    <property type="entry name" value="Sig_transdc_resp-reg_receiver"/>
</dbReference>
<gene>
    <name evidence="5" type="ORF">GCM10022278_29410</name>
</gene>
<dbReference type="SUPFAM" id="SSF103039">
    <property type="entry name" value="CheC-like"/>
    <property type="match status" value="1"/>
</dbReference>
<keyword evidence="1" id="KW-0145">Chemotaxis</keyword>
<evidence type="ECO:0000313" key="5">
    <source>
        <dbReference type="EMBL" id="GAA3969820.1"/>
    </source>
</evidence>